<name>A0A1F6BPN6_9BACT</name>
<evidence type="ECO:0000313" key="2">
    <source>
        <dbReference type="Proteomes" id="UP000179324"/>
    </source>
</evidence>
<dbReference type="EMBL" id="MFKI01000022">
    <property type="protein sequence ID" value="OGG38885.1"/>
    <property type="molecule type" value="Genomic_DNA"/>
</dbReference>
<gene>
    <name evidence="1" type="ORF">A2127_02065</name>
</gene>
<dbReference type="SUPFAM" id="SSF48452">
    <property type="entry name" value="TPR-like"/>
    <property type="match status" value="1"/>
</dbReference>
<dbReference type="AlphaFoldDB" id="A0A1F6BPN6"/>
<accession>A0A1F6BPN6</accession>
<comment type="caution">
    <text evidence="1">The sequence shown here is derived from an EMBL/GenBank/DDBJ whole genome shotgun (WGS) entry which is preliminary data.</text>
</comment>
<dbReference type="Proteomes" id="UP000179324">
    <property type="component" value="Unassembled WGS sequence"/>
</dbReference>
<dbReference type="Gene3D" id="1.25.40.10">
    <property type="entry name" value="Tetratricopeptide repeat domain"/>
    <property type="match status" value="1"/>
</dbReference>
<proteinExistence type="predicted"/>
<organism evidence="1 2">
    <name type="scientific">Candidatus Jorgensenbacteria bacterium GWC1_48_12</name>
    <dbReference type="NCBI Taxonomy" id="1798469"/>
    <lineage>
        <taxon>Bacteria</taxon>
        <taxon>Candidatus Joergenseniibacteriota</taxon>
    </lineage>
</organism>
<evidence type="ECO:0000313" key="1">
    <source>
        <dbReference type="EMBL" id="OGG38885.1"/>
    </source>
</evidence>
<dbReference type="InterPro" id="IPR011990">
    <property type="entry name" value="TPR-like_helical_dom_sf"/>
</dbReference>
<reference evidence="1 2" key="1">
    <citation type="journal article" date="2016" name="Nat. Commun.">
        <title>Thousands of microbial genomes shed light on interconnected biogeochemical processes in an aquifer system.</title>
        <authorList>
            <person name="Anantharaman K."/>
            <person name="Brown C.T."/>
            <person name="Hug L.A."/>
            <person name="Sharon I."/>
            <person name="Castelle C.J."/>
            <person name="Probst A.J."/>
            <person name="Thomas B.C."/>
            <person name="Singh A."/>
            <person name="Wilkins M.J."/>
            <person name="Karaoz U."/>
            <person name="Brodie E.L."/>
            <person name="Williams K.H."/>
            <person name="Hubbard S.S."/>
            <person name="Banfield J.F."/>
        </authorList>
    </citation>
    <scope>NUCLEOTIDE SEQUENCE [LARGE SCALE GENOMIC DNA]</scope>
</reference>
<protein>
    <submittedName>
        <fullName evidence="1">Uncharacterized protein</fullName>
    </submittedName>
</protein>
<sequence length="238" mass="28622">MYATAEDIKKLQPQKVKRYLYKVKSEALANNKYRWGIDIFEKHRRRYAFNNNQLYTLGLLYDHLVMFNKNKKIKKKRANEYLRKAESIYQSILKEEPKSLFALYGLGRVWSIKGNPRKALAYQKRAYRLMQKLPRRGKGALAIGVLYEKMGDHKKAEEWYKKEYNNLKNDFGTTLNLFLFYKRMNNYEKAFLYLPKIERLIKKEFEKDVYRGLGMRKSKWLKNIYKELEEVKKAKGPG</sequence>